<keyword evidence="6" id="KW-1185">Reference proteome</keyword>
<sequence>MFKILASEKRLAILDKLSQRAYTVNELGEELQIEQSVLSHQLRRLRDEQVVMIEKTGRQVHYMLKDDHLSDLLESAMDHGEHVTRNGSENRFVFAK</sequence>
<dbReference type="EMBL" id="JAMWYK010000002">
    <property type="protein sequence ID" value="MCO0832039.1"/>
    <property type="molecule type" value="Genomic_DNA"/>
</dbReference>
<dbReference type="PANTHER" id="PTHR43132:SF6">
    <property type="entry name" value="HTH-TYPE TRANSCRIPTIONAL REPRESSOR CZRA"/>
    <property type="match status" value="1"/>
</dbReference>
<keyword evidence="1" id="KW-0805">Transcription regulation</keyword>
<dbReference type="Proteomes" id="UP001523234">
    <property type="component" value="Unassembled WGS sequence"/>
</dbReference>
<dbReference type="RefSeq" id="WP_252442822.1">
    <property type="nucleotide sequence ID" value="NZ_JAMWYK010000002.1"/>
</dbReference>
<keyword evidence="2" id="KW-0238">DNA-binding</keyword>
<dbReference type="InterPro" id="IPR036388">
    <property type="entry name" value="WH-like_DNA-bd_sf"/>
</dbReference>
<dbReference type="SMART" id="SM00418">
    <property type="entry name" value="HTH_ARSR"/>
    <property type="match status" value="1"/>
</dbReference>
<dbReference type="InterPro" id="IPR001845">
    <property type="entry name" value="HTH_ArsR_DNA-bd_dom"/>
</dbReference>
<evidence type="ECO:0000313" key="5">
    <source>
        <dbReference type="EMBL" id="MCO0832039.1"/>
    </source>
</evidence>
<feature type="domain" description="HTH arsR-type" evidence="4">
    <location>
        <begin position="1"/>
        <end position="84"/>
    </location>
</feature>
<evidence type="ECO:0000313" key="6">
    <source>
        <dbReference type="Proteomes" id="UP001523234"/>
    </source>
</evidence>
<proteinExistence type="predicted"/>
<gene>
    <name evidence="5" type="ORF">NFX39_02890</name>
</gene>
<evidence type="ECO:0000256" key="3">
    <source>
        <dbReference type="ARBA" id="ARBA00023163"/>
    </source>
</evidence>
<evidence type="ECO:0000259" key="4">
    <source>
        <dbReference type="PROSITE" id="PS50987"/>
    </source>
</evidence>
<keyword evidence="3" id="KW-0804">Transcription</keyword>
<organism evidence="5 6">
    <name type="scientific">Fructobacillus apis</name>
    <dbReference type="NCBI Taxonomy" id="2935017"/>
    <lineage>
        <taxon>Bacteria</taxon>
        <taxon>Bacillati</taxon>
        <taxon>Bacillota</taxon>
        <taxon>Bacilli</taxon>
        <taxon>Lactobacillales</taxon>
        <taxon>Lactobacillaceae</taxon>
        <taxon>Fructobacillus</taxon>
    </lineage>
</organism>
<dbReference type="SUPFAM" id="SSF46785">
    <property type="entry name" value="Winged helix' DNA-binding domain"/>
    <property type="match status" value="1"/>
</dbReference>
<comment type="caution">
    <text evidence="5">The sequence shown here is derived from an EMBL/GenBank/DDBJ whole genome shotgun (WGS) entry which is preliminary data.</text>
</comment>
<accession>A0ABT0ZPX2</accession>
<evidence type="ECO:0000256" key="2">
    <source>
        <dbReference type="ARBA" id="ARBA00023125"/>
    </source>
</evidence>
<name>A0ABT0ZPX2_9LACO</name>
<dbReference type="InterPro" id="IPR011991">
    <property type="entry name" value="ArsR-like_HTH"/>
</dbReference>
<protein>
    <submittedName>
        <fullName evidence="5">Metalloregulator ArsR/SmtB family transcription factor</fullName>
    </submittedName>
</protein>
<dbReference type="InterPro" id="IPR051011">
    <property type="entry name" value="Metal_resp_trans_reg"/>
</dbReference>
<reference evidence="5 6" key="1">
    <citation type="submission" date="2022-06" db="EMBL/GenBank/DDBJ databases">
        <title>Fructobacillus taiwanensis sp. nov., isolated from the honeybee.</title>
        <authorList>
            <person name="Chen Y.-S."/>
            <person name="Wang L.-T."/>
            <person name="Lee Y.-S."/>
            <person name="Chang Y.-C."/>
            <person name="Wu H.-C."/>
            <person name="Liao C.-Y."/>
            <person name="Chen W.-H."/>
            <person name="Deng J.-N."/>
            <person name="Wang Y.-H."/>
        </authorList>
    </citation>
    <scope>NUCLEOTIDE SEQUENCE [LARGE SCALE GENOMIC DNA]</scope>
    <source>
        <strain evidence="5 6">W13</strain>
    </source>
</reference>
<dbReference type="InterPro" id="IPR036390">
    <property type="entry name" value="WH_DNA-bd_sf"/>
</dbReference>
<dbReference type="PANTHER" id="PTHR43132">
    <property type="entry name" value="ARSENICAL RESISTANCE OPERON REPRESSOR ARSR-RELATED"/>
    <property type="match status" value="1"/>
</dbReference>
<dbReference type="CDD" id="cd00090">
    <property type="entry name" value="HTH_ARSR"/>
    <property type="match status" value="1"/>
</dbReference>
<dbReference type="PRINTS" id="PR00778">
    <property type="entry name" value="HTHARSR"/>
</dbReference>
<evidence type="ECO:0000256" key="1">
    <source>
        <dbReference type="ARBA" id="ARBA00023015"/>
    </source>
</evidence>
<dbReference type="PROSITE" id="PS50987">
    <property type="entry name" value="HTH_ARSR_2"/>
    <property type="match status" value="1"/>
</dbReference>
<dbReference type="Gene3D" id="1.10.10.10">
    <property type="entry name" value="Winged helix-like DNA-binding domain superfamily/Winged helix DNA-binding domain"/>
    <property type="match status" value="1"/>
</dbReference>
<dbReference type="NCBIfam" id="NF033788">
    <property type="entry name" value="HTH_metalloreg"/>
    <property type="match status" value="1"/>
</dbReference>
<dbReference type="Pfam" id="PF01022">
    <property type="entry name" value="HTH_5"/>
    <property type="match status" value="1"/>
</dbReference>